<dbReference type="AlphaFoldDB" id="A0A6J4U5H0"/>
<accession>A0A6J4U5H0</accession>
<organism evidence="1">
    <name type="scientific">uncultured Thermomicrobiales bacterium</name>
    <dbReference type="NCBI Taxonomy" id="1645740"/>
    <lineage>
        <taxon>Bacteria</taxon>
        <taxon>Pseudomonadati</taxon>
        <taxon>Thermomicrobiota</taxon>
        <taxon>Thermomicrobia</taxon>
        <taxon>Thermomicrobiales</taxon>
        <taxon>environmental samples</taxon>
    </lineage>
</organism>
<proteinExistence type="predicted"/>
<protein>
    <submittedName>
        <fullName evidence="1">Uncharacterized protein</fullName>
    </submittedName>
</protein>
<gene>
    <name evidence="1" type="ORF">AVDCRST_MAG87-86</name>
</gene>
<evidence type="ECO:0000313" key="1">
    <source>
        <dbReference type="EMBL" id="CAA9540953.1"/>
    </source>
</evidence>
<sequence>MPQGILKPRAPVTLAPRPIEKRRVDQFVDENGPLFGCPMLTRTRIGLPVAGNHHAPRCSLGWALHSEDEALLCMYTEDVPACWKARPENVERIRSKLLERDTAAD</sequence>
<dbReference type="EMBL" id="CADCWJ010000027">
    <property type="protein sequence ID" value="CAA9540953.1"/>
    <property type="molecule type" value="Genomic_DNA"/>
</dbReference>
<name>A0A6J4U5H0_9BACT</name>
<reference evidence="1" key="1">
    <citation type="submission" date="2020-02" db="EMBL/GenBank/DDBJ databases">
        <authorList>
            <person name="Meier V. D."/>
        </authorList>
    </citation>
    <scope>NUCLEOTIDE SEQUENCE</scope>
    <source>
        <strain evidence="1">AVDCRST_MAG87</strain>
    </source>
</reference>